<organism evidence="2 3">
    <name type="scientific">Rhodovulum bhavnagarense</name>
    <dbReference type="NCBI Taxonomy" id="992286"/>
    <lineage>
        <taxon>Bacteria</taxon>
        <taxon>Pseudomonadati</taxon>
        <taxon>Pseudomonadota</taxon>
        <taxon>Alphaproteobacteria</taxon>
        <taxon>Rhodobacterales</taxon>
        <taxon>Paracoccaceae</taxon>
        <taxon>Rhodovulum</taxon>
    </lineage>
</organism>
<dbReference type="Proteomes" id="UP000295050">
    <property type="component" value="Unassembled WGS sequence"/>
</dbReference>
<feature type="domain" description="Phytase-like" evidence="1">
    <location>
        <begin position="3"/>
        <end position="73"/>
    </location>
</feature>
<protein>
    <submittedName>
        <fullName evidence="2">Phytase-like protein with esterase activity</fullName>
    </submittedName>
</protein>
<gene>
    <name evidence="2" type="ORF">EV663_1145</name>
</gene>
<keyword evidence="3" id="KW-1185">Reference proteome</keyword>
<dbReference type="AlphaFoldDB" id="A0A4R2R9K8"/>
<evidence type="ECO:0000259" key="1">
    <source>
        <dbReference type="Pfam" id="PF13449"/>
    </source>
</evidence>
<dbReference type="EMBL" id="SLXU01000014">
    <property type="protein sequence ID" value="TCP59910.1"/>
    <property type="molecule type" value="Genomic_DNA"/>
</dbReference>
<reference evidence="2 3" key="1">
    <citation type="submission" date="2019-03" db="EMBL/GenBank/DDBJ databases">
        <title>Genomic Encyclopedia of Type Strains, Phase IV (KMG-IV): sequencing the most valuable type-strain genomes for metagenomic binning, comparative biology and taxonomic classification.</title>
        <authorList>
            <person name="Goeker M."/>
        </authorList>
    </citation>
    <scope>NUCLEOTIDE SEQUENCE [LARGE SCALE GENOMIC DNA]</scope>
    <source>
        <strain evidence="2 3">DSM 24766</strain>
    </source>
</reference>
<comment type="caution">
    <text evidence="2">The sequence shown here is derived from an EMBL/GenBank/DDBJ whole genome shotgun (WGS) entry which is preliminary data.</text>
</comment>
<sequence length="119" mass="13444">MNGKGEIKKEIALPAGLLAVETRFGFEGVTRIGETLWMAVQRAWKDDPKNHVKLASYNIDTGELGAVRYEKAAPVPRRSGCRPLFALYPRYRQRLRLARKGRGKWHAYAKWEACGSAGR</sequence>
<proteinExistence type="predicted"/>
<name>A0A4R2R9K8_9RHOB</name>
<accession>A0A4R2R9K8</accession>
<dbReference type="Pfam" id="PF13449">
    <property type="entry name" value="Phytase-like"/>
    <property type="match status" value="1"/>
</dbReference>
<evidence type="ECO:0000313" key="2">
    <source>
        <dbReference type="EMBL" id="TCP59910.1"/>
    </source>
</evidence>
<evidence type="ECO:0000313" key="3">
    <source>
        <dbReference type="Proteomes" id="UP000295050"/>
    </source>
</evidence>
<dbReference type="InterPro" id="IPR027372">
    <property type="entry name" value="Phytase-like_dom"/>
</dbReference>